<name>A0A4Z1HV99_9HELO</name>
<dbReference type="OrthoDB" id="10534810at2759"/>
<reference evidence="1 2" key="1">
    <citation type="submission" date="2017-12" db="EMBL/GenBank/DDBJ databases">
        <title>Comparative genomics of Botrytis spp.</title>
        <authorList>
            <person name="Valero-Jimenez C.A."/>
            <person name="Tapia P."/>
            <person name="Veloso J."/>
            <person name="Silva-Moreno E."/>
            <person name="Staats M."/>
            <person name="Valdes J.H."/>
            <person name="Van Kan J.A.L."/>
        </authorList>
    </citation>
    <scope>NUCLEOTIDE SEQUENCE [LARGE SCALE GENOMIC DNA]</scope>
    <source>
        <strain evidence="1 2">MUCL11595</strain>
    </source>
</reference>
<sequence>MKIWHCILLLRQLNETRGRYDSDSAEHEGEDEKDRHNREGFRYSIYFFRNVPVVYPDHDLGLRVFASLLYIAALFGSQPAVVALLSYGSDKDTIVRETIIATPLLCALYRGHSIQYLGRGK</sequence>
<evidence type="ECO:0000313" key="1">
    <source>
        <dbReference type="EMBL" id="TGO51042.1"/>
    </source>
</evidence>
<organism evidence="1 2">
    <name type="scientific">Botryotinia convoluta</name>
    <dbReference type="NCBI Taxonomy" id="54673"/>
    <lineage>
        <taxon>Eukaryota</taxon>
        <taxon>Fungi</taxon>
        <taxon>Dikarya</taxon>
        <taxon>Ascomycota</taxon>
        <taxon>Pezizomycotina</taxon>
        <taxon>Leotiomycetes</taxon>
        <taxon>Helotiales</taxon>
        <taxon>Sclerotiniaceae</taxon>
        <taxon>Botryotinia</taxon>
    </lineage>
</organism>
<protein>
    <submittedName>
        <fullName evidence="1">Uncharacterized protein</fullName>
    </submittedName>
</protein>
<dbReference type="AlphaFoldDB" id="A0A4Z1HV99"/>
<evidence type="ECO:0000313" key="2">
    <source>
        <dbReference type="Proteomes" id="UP000297527"/>
    </source>
</evidence>
<dbReference type="Proteomes" id="UP000297527">
    <property type="component" value="Unassembled WGS sequence"/>
</dbReference>
<proteinExistence type="predicted"/>
<accession>A0A4Z1HV99</accession>
<keyword evidence="2" id="KW-1185">Reference proteome</keyword>
<dbReference type="EMBL" id="PQXN01000170">
    <property type="protein sequence ID" value="TGO51042.1"/>
    <property type="molecule type" value="Genomic_DNA"/>
</dbReference>
<comment type="caution">
    <text evidence="1">The sequence shown here is derived from an EMBL/GenBank/DDBJ whole genome shotgun (WGS) entry which is preliminary data.</text>
</comment>
<gene>
    <name evidence="1" type="ORF">BCON_0170g00110</name>
</gene>